<dbReference type="InterPro" id="IPR030930">
    <property type="entry name" value="AIDA"/>
</dbReference>
<evidence type="ECO:0000259" key="1">
    <source>
        <dbReference type="Pfam" id="PF13403"/>
    </source>
</evidence>
<evidence type="ECO:0000313" key="2">
    <source>
        <dbReference type="EMBL" id="GFE92786.1"/>
    </source>
</evidence>
<dbReference type="Proteomes" id="UP000548726">
    <property type="component" value="Unassembled WGS sequence"/>
</dbReference>
<dbReference type="NCBIfam" id="TIGR04415">
    <property type="entry name" value="O_hepto_targRPT"/>
    <property type="match status" value="2"/>
</dbReference>
<dbReference type="SUPFAM" id="SSF51294">
    <property type="entry name" value="Hedgehog/intein (Hint) domain"/>
    <property type="match status" value="1"/>
</dbReference>
<evidence type="ECO:0000313" key="3">
    <source>
        <dbReference type="Proteomes" id="UP000548726"/>
    </source>
</evidence>
<organism evidence="2 3">
    <name type="scientific">Acetobacter persici</name>
    <dbReference type="NCBI Taxonomy" id="1076596"/>
    <lineage>
        <taxon>Bacteria</taxon>
        <taxon>Pseudomonadati</taxon>
        <taxon>Pseudomonadota</taxon>
        <taxon>Alphaproteobacteria</taxon>
        <taxon>Acetobacterales</taxon>
        <taxon>Acetobacteraceae</taxon>
        <taxon>Acetobacter</taxon>
    </lineage>
</organism>
<dbReference type="RefSeq" id="WP_202205687.1">
    <property type="nucleotide sequence ID" value="NZ_BLJP01000002.1"/>
</dbReference>
<accession>A0A6V8I853</accession>
<dbReference type="InterPro" id="IPR012332">
    <property type="entry name" value="Autotransporter_pectin_lyase_C"/>
</dbReference>
<dbReference type="InterPro" id="IPR036844">
    <property type="entry name" value="Hint_dom_sf"/>
</dbReference>
<dbReference type="AlphaFoldDB" id="A0A6V8I853"/>
<protein>
    <recommendedName>
        <fullName evidence="1">Hedgehog/Intein (Hint) domain-containing protein</fullName>
    </recommendedName>
</protein>
<comment type="caution">
    <text evidence="2">The sequence shown here is derived from an EMBL/GenBank/DDBJ whole genome shotgun (WGS) entry which is preliminary data.</text>
</comment>
<sequence>MSDVISSNVVLGTTSSGITVVNGGRLNVVAPATAIDLTVTDGGIAYLWTGASAVDAKINSGSFLEVYHATAFNTVINNAGQVDLQAASVLSDTVVNDGGELEIESGGIATDSVVSSGGKITLMSGGFLSGTTSVTSGGEINVSIIGNPKGPVGGSGTIILDSGAKIVVQGRLYPTNVISAAKGAEIEFPYLTSVSTVTAAQNQLRITGQNSYGDSISYALNISDVTLSNFVSTSSGAFIYEACFLPGTMIRTPEGETPVEALRVGDQILTQSKQSRSHAPSTIKWTGTARCTVRPDLPDDEAGYPVRILKNAIAEGVPSKDLLVTSEHCLFFKEHFVPVRMLVNGRSVFYDKNFVSYDYYHIETEKHSVVIANGVLTESYLNTGNRRTFHQGSNVVTLHESRHLTWEDAAAPLNVSREFVEPLFRDIEKRANHTGAALRSHSHTLTRNPDFHLITEDGHTIRPLSKHEDRFLFSLPPGVKNIHLASNASRPCDVIGPFVDDRRWFGLRVGKIQLFSLNKAHDITDHLTHSDLPGWHVVDHPEERWTSGRALLSVEPYHAAQVAFLAIQIRKSPFQYTE</sequence>
<reference evidence="2 3" key="1">
    <citation type="journal article" date="2020" name="Cell Rep.">
        <title>Local necrotic cells trigger systemic immune activation via gut microbiome dysbiosis in Drosophila.</title>
        <authorList>
            <person name="Kosakamoto H."/>
            <person name="Yamauchi T."/>
            <person name="Akuzawa-Tokita Y."/>
            <person name="Nishimura K."/>
            <person name="Soga T."/>
            <person name="Murakami T."/>
            <person name="Mori H."/>
            <person name="Yamamoto K."/>
            <person name="Miyazaki R."/>
            <person name="Koto A."/>
            <person name="Miura M."/>
            <person name="Obata F."/>
        </authorList>
    </citation>
    <scope>NUCLEOTIDE SEQUENCE [LARGE SCALE GENOMIC DNA]</scope>
    <source>
        <strain evidence="2 3">Ai</strain>
    </source>
</reference>
<name>A0A6V8I853_9PROT</name>
<dbReference type="InterPro" id="IPR028992">
    <property type="entry name" value="Hedgehog/Intein_dom"/>
</dbReference>
<dbReference type="Gene3D" id="2.160.20.20">
    <property type="match status" value="1"/>
</dbReference>
<gene>
    <name evidence="2" type="ORF">DmAi_08450</name>
</gene>
<dbReference type="Pfam" id="PF13403">
    <property type="entry name" value="Hint_2"/>
    <property type="match status" value="1"/>
</dbReference>
<dbReference type="EMBL" id="BLJP01000002">
    <property type="protein sequence ID" value="GFE92786.1"/>
    <property type="molecule type" value="Genomic_DNA"/>
</dbReference>
<proteinExistence type="predicted"/>
<feature type="domain" description="Hedgehog/Intein (Hint)" evidence="1">
    <location>
        <begin position="243"/>
        <end position="383"/>
    </location>
</feature>
<keyword evidence="3" id="KW-1185">Reference proteome</keyword>